<gene>
    <name evidence="2" type="ORF">HNQ37_001000</name>
</gene>
<dbReference type="RefSeq" id="WP_183539852.1">
    <property type="nucleotide sequence ID" value="NZ_DASWOY010000021.1"/>
</dbReference>
<dbReference type="EMBL" id="JACHHV010000014">
    <property type="protein sequence ID" value="MBB5888109.1"/>
    <property type="molecule type" value="Genomic_DNA"/>
</dbReference>
<organism evidence="2 3">
    <name type="scientific">Lactovum miscens</name>
    <dbReference type="NCBI Taxonomy" id="190387"/>
    <lineage>
        <taxon>Bacteria</taxon>
        <taxon>Bacillati</taxon>
        <taxon>Bacillota</taxon>
        <taxon>Bacilli</taxon>
        <taxon>Lactobacillales</taxon>
        <taxon>Streptococcaceae</taxon>
        <taxon>Lactovum</taxon>
    </lineage>
</organism>
<name>A0A841C9N9_9LACT</name>
<evidence type="ECO:0000313" key="3">
    <source>
        <dbReference type="Proteomes" id="UP000562464"/>
    </source>
</evidence>
<keyword evidence="3" id="KW-1185">Reference proteome</keyword>
<comment type="caution">
    <text evidence="2">The sequence shown here is derived from an EMBL/GenBank/DDBJ whole genome shotgun (WGS) entry which is preliminary data.</text>
</comment>
<dbReference type="InterPro" id="IPR016979">
    <property type="entry name" value="DUF2129"/>
</dbReference>
<reference evidence="2 3" key="1">
    <citation type="submission" date="2020-08" db="EMBL/GenBank/DDBJ databases">
        <title>Genomic Encyclopedia of Type Strains, Phase IV (KMG-IV): sequencing the most valuable type-strain genomes for metagenomic binning, comparative biology and taxonomic classification.</title>
        <authorList>
            <person name="Goeker M."/>
        </authorList>
    </citation>
    <scope>NUCLEOTIDE SEQUENCE [LARGE SCALE GENOMIC DNA]</scope>
    <source>
        <strain evidence="2 3">DSM 14925</strain>
    </source>
</reference>
<dbReference type="AlphaFoldDB" id="A0A841C9N9"/>
<keyword evidence="1" id="KW-0963">Cytoplasm</keyword>
<sequence length="93" mass="10610">MNGRKPIYVFFRSKKDARHLSKFGEVVFVSEKKNYACLYLNSGETDSKAAELKKLPFVKFVKKGQMMNLASDFGEAFADYIGETAIRNKTTEE</sequence>
<dbReference type="Proteomes" id="UP000562464">
    <property type="component" value="Unassembled WGS sequence"/>
</dbReference>
<dbReference type="Pfam" id="PF09902">
    <property type="entry name" value="DUF2129"/>
    <property type="match status" value="1"/>
</dbReference>
<proteinExistence type="predicted"/>
<evidence type="ECO:0000313" key="2">
    <source>
        <dbReference type="EMBL" id="MBB5888109.1"/>
    </source>
</evidence>
<protein>
    <submittedName>
        <fullName evidence="2">Uncharacterized protein YlbG (UPF0298 family)</fullName>
    </submittedName>
</protein>
<accession>A0A841C9N9</accession>
<evidence type="ECO:0000256" key="1">
    <source>
        <dbReference type="ARBA" id="ARBA00022490"/>
    </source>
</evidence>